<accession>A0AAE1AQV0</accession>
<evidence type="ECO:0000313" key="1">
    <source>
        <dbReference type="EMBL" id="KAK3791636.1"/>
    </source>
</evidence>
<sequence length="91" mass="10383">MESACHLCLKKSECPDLPVLSAKLPPSVSTETDDVGQAKKKTVHHFLRKRKGNTKLSRMCAEKINNDLAELVHTMMSSQQNRESRKELRYE</sequence>
<protein>
    <submittedName>
        <fullName evidence="1">Uncharacterized protein</fullName>
    </submittedName>
</protein>
<gene>
    <name evidence="1" type="ORF">RRG08_058018</name>
</gene>
<evidence type="ECO:0000313" key="2">
    <source>
        <dbReference type="Proteomes" id="UP001283361"/>
    </source>
</evidence>
<name>A0AAE1AQV0_9GAST</name>
<dbReference type="AlphaFoldDB" id="A0AAE1AQV0"/>
<dbReference type="EMBL" id="JAWDGP010001464">
    <property type="protein sequence ID" value="KAK3791636.1"/>
    <property type="molecule type" value="Genomic_DNA"/>
</dbReference>
<organism evidence="1 2">
    <name type="scientific">Elysia crispata</name>
    <name type="common">lettuce slug</name>
    <dbReference type="NCBI Taxonomy" id="231223"/>
    <lineage>
        <taxon>Eukaryota</taxon>
        <taxon>Metazoa</taxon>
        <taxon>Spiralia</taxon>
        <taxon>Lophotrochozoa</taxon>
        <taxon>Mollusca</taxon>
        <taxon>Gastropoda</taxon>
        <taxon>Heterobranchia</taxon>
        <taxon>Euthyneura</taxon>
        <taxon>Panpulmonata</taxon>
        <taxon>Sacoglossa</taxon>
        <taxon>Placobranchoidea</taxon>
        <taxon>Plakobranchidae</taxon>
        <taxon>Elysia</taxon>
    </lineage>
</organism>
<dbReference type="Proteomes" id="UP001283361">
    <property type="component" value="Unassembled WGS sequence"/>
</dbReference>
<proteinExistence type="predicted"/>
<comment type="caution">
    <text evidence="1">The sequence shown here is derived from an EMBL/GenBank/DDBJ whole genome shotgun (WGS) entry which is preliminary data.</text>
</comment>
<reference evidence="1" key="1">
    <citation type="journal article" date="2023" name="G3 (Bethesda)">
        <title>A reference genome for the long-term kleptoplast-retaining sea slug Elysia crispata morphotype clarki.</title>
        <authorList>
            <person name="Eastman K.E."/>
            <person name="Pendleton A.L."/>
            <person name="Shaikh M.A."/>
            <person name="Suttiyut T."/>
            <person name="Ogas R."/>
            <person name="Tomko P."/>
            <person name="Gavelis G."/>
            <person name="Widhalm J.R."/>
            <person name="Wisecaver J.H."/>
        </authorList>
    </citation>
    <scope>NUCLEOTIDE SEQUENCE</scope>
    <source>
        <strain evidence="1">ECLA1</strain>
    </source>
</reference>
<keyword evidence="2" id="KW-1185">Reference proteome</keyword>